<protein>
    <submittedName>
        <fullName evidence="1">Uncharacterized protein</fullName>
    </submittedName>
</protein>
<sequence length="430" mass="47935">MAFTIDTISKCGRDLFMIDIILTIICIFALVLRFWSAQRARRKLFLDDYAVVAAFVSKTALTGTAFWGTFNGLGHHIYDLTVEQLTIQVKLLLVSEFSYLLSTTFIKLSMLCLYWRIYTTPTFRKVCLVVIGMVVAYASKQNCSNLLSNLGRFRSANAPVRVIMLQSLLDPEVCLMLRVMMLMANATVGFIPLFLTNCIPLSQYWDPKPDGWCRDTLISDRATVAVNAVLDFLVLALPLPVLWRLQMSVRDKLTVMTMFSFGAVTIALVFWRLAETNRTRGTRDWTDSLCFVGIIAVLEVYLGIIAVCIPTYGPLFNAYIKPGLQKVGALSSNKYGSGGTGKKSFLRTFGSTGRDRKPGGYSEFTDSIDRIVSNDDNSIKLTPSGGPKVVAECAFEPDNETPKVGRGHGGIHVQRDIEAIYHVKKGQYEE</sequence>
<evidence type="ECO:0000313" key="2">
    <source>
        <dbReference type="Proteomes" id="UP001143856"/>
    </source>
</evidence>
<dbReference type="EMBL" id="JAPDGR010000405">
    <property type="protein sequence ID" value="KAJ2990562.1"/>
    <property type="molecule type" value="Genomic_DNA"/>
</dbReference>
<comment type="caution">
    <text evidence="1">The sequence shown here is derived from an EMBL/GenBank/DDBJ whole genome shotgun (WGS) entry which is preliminary data.</text>
</comment>
<accession>A0ACC1PF25</accession>
<keyword evidence="2" id="KW-1185">Reference proteome</keyword>
<gene>
    <name evidence="1" type="ORF">NUW58_g2890</name>
</gene>
<organism evidence="1 2">
    <name type="scientific">Xylaria curta</name>
    <dbReference type="NCBI Taxonomy" id="42375"/>
    <lineage>
        <taxon>Eukaryota</taxon>
        <taxon>Fungi</taxon>
        <taxon>Dikarya</taxon>
        <taxon>Ascomycota</taxon>
        <taxon>Pezizomycotina</taxon>
        <taxon>Sordariomycetes</taxon>
        <taxon>Xylariomycetidae</taxon>
        <taxon>Xylariales</taxon>
        <taxon>Xylariaceae</taxon>
        <taxon>Xylaria</taxon>
    </lineage>
</organism>
<dbReference type="Proteomes" id="UP001143856">
    <property type="component" value="Unassembled WGS sequence"/>
</dbReference>
<reference evidence="1" key="1">
    <citation type="submission" date="2022-10" db="EMBL/GenBank/DDBJ databases">
        <title>Genome Sequence of Xylaria curta.</title>
        <authorList>
            <person name="Buettner E."/>
        </authorList>
    </citation>
    <scope>NUCLEOTIDE SEQUENCE</scope>
    <source>
        <strain evidence="1">Babe10</strain>
    </source>
</reference>
<evidence type="ECO:0000313" key="1">
    <source>
        <dbReference type="EMBL" id="KAJ2990562.1"/>
    </source>
</evidence>
<proteinExistence type="predicted"/>
<name>A0ACC1PF25_9PEZI</name>